<proteinExistence type="predicted"/>
<evidence type="ECO:0000313" key="1">
    <source>
        <dbReference type="EMBL" id="KAK8002047.1"/>
    </source>
</evidence>
<dbReference type="Proteomes" id="UP001396898">
    <property type="component" value="Unassembled WGS sequence"/>
</dbReference>
<sequence length="71" mass="7844">MHQNSFPSRVRRQAHDGCVLWPFGARDTAALATALMNPTTPFGKADFVEFSKLGVVGHLCIFNELITQNPD</sequence>
<comment type="caution">
    <text evidence="1">The sequence shown here is derived from an EMBL/GenBank/DDBJ whole genome shotgun (WGS) entry which is preliminary data.</text>
</comment>
<gene>
    <name evidence="1" type="ORF">PG991_014269</name>
</gene>
<dbReference type="EMBL" id="JAQQWI010000018">
    <property type="protein sequence ID" value="KAK8002047.1"/>
    <property type="molecule type" value="Genomic_DNA"/>
</dbReference>
<keyword evidence="2" id="KW-1185">Reference proteome</keyword>
<evidence type="ECO:0000313" key="2">
    <source>
        <dbReference type="Proteomes" id="UP001396898"/>
    </source>
</evidence>
<name>A0ABR1R8F8_9PEZI</name>
<organism evidence="1 2">
    <name type="scientific">Apiospora marii</name>
    <dbReference type="NCBI Taxonomy" id="335849"/>
    <lineage>
        <taxon>Eukaryota</taxon>
        <taxon>Fungi</taxon>
        <taxon>Dikarya</taxon>
        <taxon>Ascomycota</taxon>
        <taxon>Pezizomycotina</taxon>
        <taxon>Sordariomycetes</taxon>
        <taxon>Xylariomycetidae</taxon>
        <taxon>Amphisphaeriales</taxon>
        <taxon>Apiosporaceae</taxon>
        <taxon>Apiospora</taxon>
    </lineage>
</organism>
<protein>
    <submittedName>
        <fullName evidence="1">Uncharacterized protein</fullName>
    </submittedName>
</protein>
<reference evidence="1 2" key="1">
    <citation type="submission" date="2023-01" db="EMBL/GenBank/DDBJ databases">
        <title>Analysis of 21 Apiospora genomes using comparative genomics revels a genus with tremendous synthesis potential of carbohydrate active enzymes and secondary metabolites.</title>
        <authorList>
            <person name="Sorensen T."/>
        </authorList>
    </citation>
    <scope>NUCLEOTIDE SEQUENCE [LARGE SCALE GENOMIC DNA]</scope>
    <source>
        <strain evidence="1 2">CBS 20057</strain>
    </source>
</reference>
<accession>A0ABR1R8F8</accession>